<gene>
    <name evidence="1" type="ordered locus">Deima_0983</name>
</gene>
<dbReference type="SUPFAM" id="SSF46785">
    <property type="entry name" value="Winged helix' DNA-binding domain"/>
    <property type="match status" value="1"/>
</dbReference>
<evidence type="ECO:0000313" key="1">
    <source>
        <dbReference type="EMBL" id="ADV66636.1"/>
    </source>
</evidence>
<protein>
    <submittedName>
        <fullName evidence="1">Uncharacterized protein</fullName>
    </submittedName>
</protein>
<organism evidence="1 2">
    <name type="scientific">Deinococcus maricopensis (strain DSM 21211 / LMG 22137 / NRRL B-23946 / LB-34)</name>
    <dbReference type="NCBI Taxonomy" id="709986"/>
    <lineage>
        <taxon>Bacteria</taxon>
        <taxon>Thermotogati</taxon>
        <taxon>Deinococcota</taxon>
        <taxon>Deinococci</taxon>
        <taxon>Deinococcales</taxon>
        <taxon>Deinococcaceae</taxon>
        <taxon>Deinococcus</taxon>
    </lineage>
</organism>
<dbReference type="Gene3D" id="1.10.10.10">
    <property type="entry name" value="Winged helix-like DNA-binding domain superfamily/Winged helix DNA-binding domain"/>
    <property type="match status" value="1"/>
</dbReference>
<dbReference type="HOGENOM" id="CLU_1319188_0_0_0"/>
<dbReference type="AlphaFoldDB" id="E8U6E7"/>
<dbReference type="KEGG" id="dmr:Deima_0983"/>
<name>E8U6E7_DEIML</name>
<evidence type="ECO:0000313" key="2">
    <source>
        <dbReference type="Proteomes" id="UP000008635"/>
    </source>
</evidence>
<proteinExistence type="predicted"/>
<dbReference type="OrthoDB" id="66603at2"/>
<reference evidence="1 2" key="1">
    <citation type="journal article" date="2011" name="Stand. Genomic Sci.">
        <title>Complete genome sequence of Deinococcus maricopensis type strain (LB-34).</title>
        <authorList>
            <person name="Pukall R."/>
            <person name="Zeytun A."/>
            <person name="Lucas S."/>
            <person name="Lapidus A."/>
            <person name="Hammon N."/>
            <person name="Deshpande S."/>
            <person name="Nolan M."/>
            <person name="Cheng J.F."/>
            <person name="Pitluck S."/>
            <person name="Liolios K."/>
            <person name="Pagani I."/>
            <person name="Mikhailova N."/>
            <person name="Ivanova N."/>
            <person name="Mavromatis K."/>
            <person name="Pati A."/>
            <person name="Tapia R."/>
            <person name="Han C."/>
            <person name="Goodwin L."/>
            <person name="Chen A."/>
            <person name="Palaniappan K."/>
            <person name="Land M."/>
            <person name="Hauser L."/>
            <person name="Chang Y.J."/>
            <person name="Jeffries C.D."/>
            <person name="Brambilla E.M."/>
            <person name="Rohde M."/>
            <person name="Goker M."/>
            <person name="Detter J.C."/>
            <person name="Woyke T."/>
            <person name="Bristow J."/>
            <person name="Eisen J.A."/>
            <person name="Markowitz V."/>
            <person name="Hugenholtz P."/>
            <person name="Kyrpides N.C."/>
            <person name="Klenk H.P."/>
        </authorList>
    </citation>
    <scope>NUCLEOTIDE SEQUENCE [LARGE SCALE GENOMIC DNA]</scope>
    <source>
        <strain evidence="2">DSM 21211 / LMG 22137 / NRRL B-23946 / LB-34</strain>
    </source>
</reference>
<dbReference type="InterPro" id="IPR036388">
    <property type="entry name" value="WH-like_DNA-bd_sf"/>
</dbReference>
<sequence length="208" mass="22482">MPVPAAPARTATAAQAALLLDERYAPVFTALAQGEAGAAEVARRANRPLSSVHAQLTRLHGAGVVDVVAVRARAGRTVRVYGWPRPWHIPFAVTAAATLRELLAGPLQARLSDQLDTLAWVLERDRTSSMWAVTLDVQDNAIAHRIHSGDWEGPRSPLMASGVELRLSPGRVRALQERLTALMDELAESPDEGGERWSLTVLLSPSRP</sequence>
<dbReference type="EMBL" id="CP002454">
    <property type="protein sequence ID" value="ADV66636.1"/>
    <property type="molecule type" value="Genomic_DNA"/>
</dbReference>
<dbReference type="InterPro" id="IPR036390">
    <property type="entry name" value="WH_DNA-bd_sf"/>
</dbReference>
<dbReference type="STRING" id="709986.Deima_0983"/>
<dbReference type="Proteomes" id="UP000008635">
    <property type="component" value="Chromosome"/>
</dbReference>
<accession>E8U6E7</accession>
<reference evidence="2" key="2">
    <citation type="submission" date="2011-01" db="EMBL/GenBank/DDBJ databases">
        <title>The complete genome of Deinococcus maricopensis DSM 21211.</title>
        <authorList>
            <consortium name="US DOE Joint Genome Institute (JGI-PGF)"/>
            <person name="Lucas S."/>
            <person name="Copeland A."/>
            <person name="Lapidus A."/>
            <person name="Goodwin L."/>
            <person name="Pitluck S."/>
            <person name="Kyrpides N."/>
            <person name="Mavromatis K."/>
            <person name="Pagani I."/>
            <person name="Ivanova N."/>
            <person name="Ovchinnikova G."/>
            <person name="Zeytun A."/>
            <person name="Detter J.C."/>
            <person name="Han C."/>
            <person name="Land M."/>
            <person name="Hauser L."/>
            <person name="Markowitz V."/>
            <person name="Cheng J.-F."/>
            <person name="Hugenholtz P."/>
            <person name="Woyke T."/>
            <person name="Wu D."/>
            <person name="Pukall R."/>
            <person name="Gehrich-Schroeter G."/>
            <person name="Brambilla E."/>
            <person name="Klenk H.-P."/>
            <person name="Eisen J.A."/>
        </authorList>
    </citation>
    <scope>NUCLEOTIDE SEQUENCE [LARGE SCALE GENOMIC DNA]</scope>
    <source>
        <strain evidence="2">DSM 21211 / LMG 22137 / NRRL B-23946 / LB-34</strain>
    </source>
</reference>
<dbReference type="RefSeq" id="WP_013556141.1">
    <property type="nucleotide sequence ID" value="NC_014958.1"/>
</dbReference>
<keyword evidence="2" id="KW-1185">Reference proteome</keyword>